<evidence type="ECO:0000256" key="2">
    <source>
        <dbReference type="ARBA" id="ARBA00022679"/>
    </source>
</evidence>
<proteinExistence type="inferred from homology"/>
<reference evidence="3" key="1">
    <citation type="submission" date="2019-09" db="EMBL/GenBank/DDBJ databases">
        <title>Draft genome information of white flower Hibiscus syriacus.</title>
        <authorList>
            <person name="Kim Y.-M."/>
        </authorList>
    </citation>
    <scope>NUCLEOTIDE SEQUENCE [LARGE SCALE GENOMIC DNA]</scope>
    <source>
        <strain evidence="3">YM2019G1</strain>
    </source>
</reference>
<organism evidence="3 4">
    <name type="scientific">Hibiscus syriacus</name>
    <name type="common">Rose of Sharon</name>
    <dbReference type="NCBI Taxonomy" id="106335"/>
    <lineage>
        <taxon>Eukaryota</taxon>
        <taxon>Viridiplantae</taxon>
        <taxon>Streptophyta</taxon>
        <taxon>Embryophyta</taxon>
        <taxon>Tracheophyta</taxon>
        <taxon>Spermatophyta</taxon>
        <taxon>Magnoliopsida</taxon>
        <taxon>eudicotyledons</taxon>
        <taxon>Gunneridae</taxon>
        <taxon>Pentapetalae</taxon>
        <taxon>rosids</taxon>
        <taxon>malvids</taxon>
        <taxon>Malvales</taxon>
        <taxon>Malvaceae</taxon>
        <taxon>Malvoideae</taxon>
        <taxon>Hibiscus</taxon>
    </lineage>
</organism>
<dbReference type="AlphaFoldDB" id="A0A6A3B9I3"/>
<protein>
    <submittedName>
        <fullName evidence="3">UDP-glycosyltransferase 79B9</fullName>
    </submittedName>
</protein>
<dbReference type="PANTHER" id="PTHR48049">
    <property type="entry name" value="GLYCOSYLTRANSFERASE"/>
    <property type="match status" value="1"/>
</dbReference>
<evidence type="ECO:0000313" key="3">
    <source>
        <dbReference type="EMBL" id="KAE8713043.1"/>
    </source>
</evidence>
<sequence>MSKSEYSKLHIAMFPWVAYGHLIAFIHLSNKLAEKGHQISFLLPKELPPDWPSSAVRFRAEEAPIVLFKAEDFGSGLSFYGRIRTTIVESDAFAFRTILLLKKDHPNIGCFVNHCGYGTMWEFLLSYCQIVLIPEIGDQFLNTRLMVNELKIGVEVERGENRRVSKESLSQAIEFVMNDDNETANMLRANHAKLRQKLSNRDLQEEYISTISSKLCKILSKNSLKFQNKMDKSNVES</sequence>
<dbReference type="GO" id="GO:0035251">
    <property type="term" value="F:UDP-glucosyltransferase activity"/>
    <property type="evidence" value="ECO:0007669"/>
    <property type="project" value="InterPro"/>
</dbReference>
<dbReference type="Proteomes" id="UP000436088">
    <property type="component" value="Unassembled WGS sequence"/>
</dbReference>
<dbReference type="SUPFAM" id="SSF53756">
    <property type="entry name" value="UDP-Glycosyltransferase/glycogen phosphorylase"/>
    <property type="match status" value="2"/>
</dbReference>
<dbReference type="InterPro" id="IPR050481">
    <property type="entry name" value="UDP-glycosyltransf_plant"/>
</dbReference>
<comment type="caution">
    <text evidence="3">The sequence shown here is derived from an EMBL/GenBank/DDBJ whole genome shotgun (WGS) entry which is preliminary data.</text>
</comment>
<comment type="similarity">
    <text evidence="1">Belongs to the UDP-glycosyltransferase family.</text>
</comment>
<dbReference type="Gene3D" id="3.40.50.2000">
    <property type="entry name" value="Glycogen Phosphorylase B"/>
    <property type="match status" value="2"/>
</dbReference>
<keyword evidence="2" id="KW-0808">Transferase</keyword>
<name>A0A6A3B9I3_HIBSY</name>
<dbReference type="EMBL" id="VEPZ02000883">
    <property type="protein sequence ID" value="KAE8713043.1"/>
    <property type="molecule type" value="Genomic_DNA"/>
</dbReference>
<dbReference type="InterPro" id="IPR002213">
    <property type="entry name" value="UDP_glucos_trans"/>
</dbReference>
<gene>
    <name evidence="3" type="ORF">F3Y22_tig00110220pilonHSYRG00122</name>
</gene>
<evidence type="ECO:0000313" key="4">
    <source>
        <dbReference type="Proteomes" id="UP000436088"/>
    </source>
</evidence>
<dbReference type="PANTHER" id="PTHR48049:SF52">
    <property type="entry name" value="ANTHOCYANIDIN 3-O-GLUCOSIDE 2''-O-GLUCOSYLTRANSFERASE-LIKE"/>
    <property type="match status" value="1"/>
</dbReference>
<keyword evidence="4" id="KW-1185">Reference proteome</keyword>
<accession>A0A6A3B9I3</accession>
<evidence type="ECO:0000256" key="1">
    <source>
        <dbReference type="ARBA" id="ARBA00009995"/>
    </source>
</evidence>
<dbReference type="Pfam" id="PF00201">
    <property type="entry name" value="UDPGT"/>
    <property type="match status" value="1"/>
</dbReference>